<organism evidence="2 3">
    <name type="scientific">Scophthalmus maximus</name>
    <name type="common">Turbot</name>
    <name type="synonym">Psetta maxima</name>
    <dbReference type="NCBI Taxonomy" id="52904"/>
    <lineage>
        <taxon>Eukaryota</taxon>
        <taxon>Metazoa</taxon>
        <taxon>Chordata</taxon>
        <taxon>Craniata</taxon>
        <taxon>Vertebrata</taxon>
        <taxon>Euteleostomi</taxon>
        <taxon>Actinopterygii</taxon>
        <taxon>Neopterygii</taxon>
        <taxon>Teleostei</taxon>
        <taxon>Neoteleostei</taxon>
        <taxon>Acanthomorphata</taxon>
        <taxon>Carangaria</taxon>
        <taxon>Pleuronectiformes</taxon>
        <taxon>Pleuronectoidei</taxon>
        <taxon>Scophthalmidae</taxon>
        <taxon>Scophthalmus</taxon>
    </lineage>
</organism>
<evidence type="ECO:0008006" key="4">
    <source>
        <dbReference type="Google" id="ProtNLM"/>
    </source>
</evidence>
<name>A0A6A4T809_SCOMX</name>
<accession>A0A6A4T809</accession>
<dbReference type="GO" id="GO:0150105">
    <property type="term" value="P:protein localization to cell-cell junction"/>
    <property type="evidence" value="ECO:0007669"/>
    <property type="project" value="TreeGrafter"/>
</dbReference>
<dbReference type="AlphaFoldDB" id="A0A6A4T809"/>
<protein>
    <recommendedName>
        <fullName evidence="4">Myosin tail domain-containing protein</fullName>
    </recommendedName>
</protein>
<dbReference type="PANTHER" id="PTHR46349">
    <property type="entry name" value="CINGULIN-LIKE PROTEIN 1-RELATED"/>
    <property type="match status" value="1"/>
</dbReference>
<reference evidence="2 3" key="1">
    <citation type="submission" date="2019-06" db="EMBL/GenBank/DDBJ databases">
        <title>Draft genomes of female and male turbot (Scophthalmus maximus).</title>
        <authorList>
            <person name="Xu H."/>
            <person name="Xu X.-W."/>
            <person name="Shao C."/>
            <person name="Chen S."/>
        </authorList>
    </citation>
    <scope>NUCLEOTIDE SEQUENCE [LARGE SCALE GENOMIC DNA]</scope>
    <source>
        <strain evidence="2">Ysfricsl-2016a</strain>
        <tissue evidence="2">Blood</tissue>
    </source>
</reference>
<evidence type="ECO:0000313" key="2">
    <source>
        <dbReference type="EMBL" id="KAF0040989.1"/>
    </source>
</evidence>
<keyword evidence="1" id="KW-0175">Coiled coil</keyword>
<dbReference type="PANTHER" id="PTHR46349:SF2">
    <property type="entry name" value="CINGULIN-LIKE PROTEIN 1"/>
    <property type="match status" value="1"/>
</dbReference>
<comment type="caution">
    <text evidence="2">The sequence shown here is derived from an EMBL/GenBank/DDBJ whole genome shotgun (WGS) entry which is preliminary data.</text>
</comment>
<dbReference type="GO" id="GO:0005923">
    <property type="term" value="C:bicellular tight junction"/>
    <property type="evidence" value="ECO:0007669"/>
    <property type="project" value="TreeGrafter"/>
</dbReference>
<dbReference type="Gene3D" id="6.10.250.2420">
    <property type="match status" value="1"/>
</dbReference>
<dbReference type="Proteomes" id="UP000438429">
    <property type="component" value="Unassembled WGS sequence"/>
</dbReference>
<sequence length="69" mass="8089">MDEAEEEIERLEHSKKKLQRELDEQIEANEQLHGQLGTLRNEMRRKKKSPPVIKVVEDDVNDVDDFGSD</sequence>
<feature type="coiled-coil region" evidence="1">
    <location>
        <begin position="1"/>
        <end position="42"/>
    </location>
</feature>
<proteinExistence type="predicted"/>
<evidence type="ECO:0000256" key="1">
    <source>
        <dbReference type="SAM" id="Coils"/>
    </source>
</evidence>
<evidence type="ECO:0000313" key="3">
    <source>
        <dbReference type="Proteomes" id="UP000438429"/>
    </source>
</evidence>
<dbReference type="EMBL" id="VEVO01000006">
    <property type="protein sequence ID" value="KAF0040989.1"/>
    <property type="molecule type" value="Genomic_DNA"/>
</dbReference>
<gene>
    <name evidence="2" type="ORF">F2P81_006887</name>
</gene>